<proteinExistence type="predicted"/>
<accession>A0A0R3WX92</accession>
<name>A0A0R3WX92_HYDTA</name>
<dbReference type="WBParaSite" id="TTAC_0000538201-mRNA-1">
    <property type="protein sequence ID" value="TTAC_0000538201-mRNA-1"/>
    <property type="gene ID" value="TTAC_0000538201"/>
</dbReference>
<organism evidence="3">
    <name type="scientific">Hydatigena taeniaeformis</name>
    <name type="common">Feline tapeworm</name>
    <name type="synonym">Taenia taeniaeformis</name>
    <dbReference type="NCBI Taxonomy" id="6205"/>
    <lineage>
        <taxon>Eukaryota</taxon>
        <taxon>Metazoa</taxon>
        <taxon>Spiralia</taxon>
        <taxon>Lophotrochozoa</taxon>
        <taxon>Platyhelminthes</taxon>
        <taxon>Cestoda</taxon>
        <taxon>Eucestoda</taxon>
        <taxon>Cyclophyllidea</taxon>
        <taxon>Taeniidae</taxon>
        <taxon>Hydatigera</taxon>
    </lineage>
</organism>
<evidence type="ECO:0000313" key="3">
    <source>
        <dbReference type="WBParaSite" id="TTAC_0000538201-mRNA-1"/>
    </source>
</evidence>
<reference evidence="3" key="1">
    <citation type="submission" date="2017-02" db="UniProtKB">
        <authorList>
            <consortium name="WormBaseParasite"/>
        </authorList>
    </citation>
    <scope>IDENTIFICATION</scope>
</reference>
<reference evidence="1 2" key="2">
    <citation type="submission" date="2018-11" db="EMBL/GenBank/DDBJ databases">
        <authorList>
            <consortium name="Pathogen Informatics"/>
        </authorList>
    </citation>
    <scope>NUCLEOTIDE SEQUENCE [LARGE SCALE GENOMIC DNA]</scope>
</reference>
<dbReference type="OrthoDB" id="196547at2759"/>
<dbReference type="Proteomes" id="UP000274429">
    <property type="component" value="Unassembled WGS sequence"/>
</dbReference>
<keyword evidence="2" id="KW-1185">Reference proteome</keyword>
<evidence type="ECO:0000313" key="1">
    <source>
        <dbReference type="EMBL" id="VDM26812.1"/>
    </source>
</evidence>
<dbReference type="AlphaFoldDB" id="A0A0R3WX92"/>
<dbReference type="EMBL" id="UYWX01007205">
    <property type="protein sequence ID" value="VDM26812.1"/>
    <property type="molecule type" value="Genomic_DNA"/>
</dbReference>
<evidence type="ECO:0000313" key="2">
    <source>
        <dbReference type="Proteomes" id="UP000274429"/>
    </source>
</evidence>
<gene>
    <name evidence="1" type="ORF">TTAC_LOCUS5367</name>
</gene>
<sequence>MRAHTVPVPPQALPEMTLLRGHTSPTRVADKSAFLALQSTVRNCIPVVLPTSKGPLDLASEVFGSTSAALKSLQRVSSDENIAASFRFKKVHLKTVTPEQIRRWETNFTFLLNDPGNCLWGG</sequence>
<protein>
    <submittedName>
        <fullName evidence="1 3">Uncharacterized protein</fullName>
    </submittedName>
</protein>
<dbReference type="STRING" id="6205.A0A0R3WX92"/>